<dbReference type="InterPro" id="IPR050707">
    <property type="entry name" value="HTH_MetabolicPath_Reg"/>
</dbReference>
<dbReference type="HOGENOM" id="CLU_062618_6_0_9"/>
<dbReference type="AlphaFoldDB" id="G7VYJ5"/>
<dbReference type="GO" id="GO:0003700">
    <property type="term" value="F:DNA-binding transcription factor activity"/>
    <property type="evidence" value="ECO:0007669"/>
    <property type="project" value="TreeGrafter"/>
</dbReference>
<name>G7VYJ5_PAETH</name>
<feature type="domain" description="IclR-ED" evidence="5">
    <location>
        <begin position="71"/>
        <end position="255"/>
    </location>
</feature>
<sequence>MENFKLNKSAERVVDLLVLLSNSSSPLTLNEICKTLGLPKSSAFELVQTLLYKNFIELDDPRLKTYRLGIGAFETGIAYLSNMGIPHLARPLLQELNRQTGSTVFLGVEDKGQIVYLDKAENYSVMRPTAKLGSRRFIHTTGIGKALLAALPTEKIQFILGVDGEIPAKTQYSKVTLQEILQDMTEIRTRGYSIDDREDNLEMYCIGSAIYDQWNQPVAAISVASMYSTMTPEREGMIVKLVKETALKLSSQLGYRGESLYND</sequence>
<evidence type="ECO:0000256" key="3">
    <source>
        <dbReference type="ARBA" id="ARBA00023163"/>
    </source>
</evidence>
<dbReference type="PANTHER" id="PTHR30136">
    <property type="entry name" value="HELIX-TURN-HELIX TRANSCRIPTIONAL REGULATOR, ICLR FAMILY"/>
    <property type="match status" value="1"/>
</dbReference>
<dbReference type="STRING" id="985665.HPL003_08800"/>
<evidence type="ECO:0000256" key="1">
    <source>
        <dbReference type="ARBA" id="ARBA00023015"/>
    </source>
</evidence>
<accession>G7VYJ5</accession>
<keyword evidence="3" id="KW-0804">Transcription</keyword>
<evidence type="ECO:0000313" key="6">
    <source>
        <dbReference type="EMBL" id="AET58523.1"/>
    </source>
</evidence>
<organism evidence="6 7">
    <name type="scientific">Paenibacillus terrae (strain HPL-003)</name>
    <dbReference type="NCBI Taxonomy" id="985665"/>
    <lineage>
        <taxon>Bacteria</taxon>
        <taxon>Bacillati</taxon>
        <taxon>Bacillota</taxon>
        <taxon>Bacilli</taxon>
        <taxon>Bacillales</taxon>
        <taxon>Paenibacillaceae</taxon>
        <taxon>Paenibacillus</taxon>
    </lineage>
</organism>
<dbReference type="InterPro" id="IPR014757">
    <property type="entry name" value="Tscrpt_reg_IclR_C"/>
</dbReference>
<keyword evidence="1" id="KW-0805">Transcription regulation</keyword>
<proteinExistence type="predicted"/>
<dbReference type="InterPro" id="IPR036388">
    <property type="entry name" value="WH-like_DNA-bd_sf"/>
</dbReference>
<dbReference type="SUPFAM" id="SSF55781">
    <property type="entry name" value="GAF domain-like"/>
    <property type="match status" value="1"/>
</dbReference>
<dbReference type="InterPro" id="IPR029016">
    <property type="entry name" value="GAF-like_dom_sf"/>
</dbReference>
<dbReference type="SUPFAM" id="SSF46785">
    <property type="entry name" value="Winged helix' DNA-binding domain"/>
    <property type="match status" value="1"/>
</dbReference>
<dbReference type="PANTHER" id="PTHR30136:SF24">
    <property type="entry name" value="HTH-TYPE TRANSCRIPTIONAL REPRESSOR ALLR"/>
    <property type="match status" value="1"/>
</dbReference>
<evidence type="ECO:0000259" key="5">
    <source>
        <dbReference type="PROSITE" id="PS51078"/>
    </source>
</evidence>
<dbReference type="Proteomes" id="UP000005876">
    <property type="component" value="Chromosome"/>
</dbReference>
<evidence type="ECO:0000259" key="4">
    <source>
        <dbReference type="PROSITE" id="PS51077"/>
    </source>
</evidence>
<dbReference type="OrthoDB" id="9791752at2"/>
<reference key="2">
    <citation type="submission" date="2011-11" db="EMBL/GenBank/DDBJ databases">
        <authorList>
            <person name="Shin S.H."/>
            <person name="Kim S."/>
            <person name="Kim J.Y."/>
        </authorList>
    </citation>
    <scope>NUCLEOTIDE SEQUENCE</scope>
    <source>
        <strain>HPL-003</strain>
    </source>
</reference>
<feature type="domain" description="HTH iclR-type" evidence="4">
    <location>
        <begin position="7"/>
        <end position="70"/>
    </location>
</feature>
<dbReference type="Pfam" id="PF09339">
    <property type="entry name" value="HTH_IclR"/>
    <property type="match status" value="1"/>
</dbReference>
<reference evidence="6 7" key="3">
    <citation type="journal article" date="2012" name="J. Bacteriol.">
        <title>Genome Sequence of Paenibacillus terrae HPL-003, a Xylanase-Producing Bacterium Isolated from Soil Found in Forest Residue.</title>
        <authorList>
            <person name="Shin S.H."/>
            <person name="Kim S."/>
            <person name="Kim J.Y."/>
            <person name="Song H.Y."/>
            <person name="Cho S.J."/>
            <person name="Kim D.R."/>
            <person name="Lee K.I."/>
            <person name="Lim H.K."/>
            <person name="Park N.J."/>
            <person name="Hwang I.T."/>
            <person name="Yang K.S."/>
        </authorList>
    </citation>
    <scope>NUCLEOTIDE SEQUENCE [LARGE SCALE GENOMIC DNA]</scope>
    <source>
        <strain evidence="6 7">HPL-003</strain>
    </source>
</reference>
<dbReference type="eggNOG" id="COG1414">
    <property type="taxonomic scope" value="Bacteria"/>
</dbReference>
<dbReference type="PROSITE" id="PS51077">
    <property type="entry name" value="HTH_ICLR"/>
    <property type="match status" value="1"/>
</dbReference>
<evidence type="ECO:0000313" key="7">
    <source>
        <dbReference type="Proteomes" id="UP000005876"/>
    </source>
</evidence>
<dbReference type="InterPro" id="IPR005471">
    <property type="entry name" value="Tscrpt_reg_IclR_N"/>
</dbReference>
<dbReference type="EMBL" id="CP003107">
    <property type="protein sequence ID" value="AET58523.1"/>
    <property type="molecule type" value="Genomic_DNA"/>
</dbReference>
<protein>
    <submittedName>
        <fullName evidence="6">Transcriptional regulator IclR</fullName>
    </submittedName>
</protein>
<dbReference type="PROSITE" id="PS51078">
    <property type="entry name" value="ICLR_ED"/>
    <property type="match status" value="1"/>
</dbReference>
<gene>
    <name evidence="6" type="ordered locus">HPL003_08800</name>
</gene>
<dbReference type="Gene3D" id="3.30.450.40">
    <property type="match status" value="1"/>
</dbReference>
<dbReference type="GO" id="GO:0003677">
    <property type="term" value="F:DNA binding"/>
    <property type="evidence" value="ECO:0007669"/>
    <property type="project" value="UniProtKB-KW"/>
</dbReference>
<dbReference type="KEGG" id="pta:HPL003_08800"/>
<dbReference type="RefSeq" id="WP_014279260.1">
    <property type="nucleotide sequence ID" value="NC_016641.1"/>
</dbReference>
<evidence type="ECO:0000256" key="2">
    <source>
        <dbReference type="ARBA" id="ARBA00023125"/>
    </source>
</evidence>
<dbReference type="Gene3D" id="1.10.10.10">
    <property type="entry name" value="Winged helix-like DNA-binding domain superfamily/Winged helix DNA-binding domain"/>
    <property type="match status" value="1"/>
</dbReference>
<dbReference type="InterPro" id="IPR036390">
    <property type="entry name" value="WH_DNA-bd_sf"/>
</dbReference>
<dbReference type="Pfam" id="PF01614">
    <property type="entry name" value="IclR_C"/>
    <property type="match status" value="1"/>
</dbReference>
<reference evidence="7" key="1">
    <citation type="submission" date="2011-11" db="EMBL/GenBank/DDBJ databases">
        <title>Complete sequence of Paenibacillus terrae HPL-003.</title>
        <authorList>
            <person name="Shin S.H."/>
            <person name="Kim S."/>
            <person name="Kim J.Y."/>
        </authorList>
    </citation>
    <scope>NUCLEOTIDE SEQUENCE [LARGE SCALE GENOMIC DNA]</scope>
    <source>
        <strain evidence="7">HPL-003</strain>
    </source>
</reference>
<dbReference type="SMART" id="SM00346">
    <property type="entry name" value="HTH_ICLR"/>
    <property type="match status" value="1"/>
</dbReference>
<keyword evidence="2" id="KW-0238">DNA-binding</keyword>
<dbReference type="GO" id="GO:0045892">
    <property type="term" value="P:negative regulation of DNA-templated transcription"/>
    <property type="evidence" value="ECO:0007669"/>
    <property type="project" value="TreeGrafter"/>
</dbReference>